<feature type="domain" description="OVATE" evidence="8">
    <location>
        <begin position="122"/>
        <end position="181"/>
    </location>
</feature>
<dbReference type="InterPro" id="IPR006458">
    <property type="entry name" value="Ovate_C"/>
</dbReference>
<evidence type="ECO:0000256" key="5">
    <source>
        <dbReference type="ARBA" id="ARBA00023242"/>
    </source>
</evidence>
<reference evidence="9" key="1">
    <citation type="submission" date="2018-02" db="EMBL/GenBank/DDBJ databases">
        <title>Rhizophora mucronata_Transcriptome.</title>
        <authorList>
            <person name="Meera S.P."/>
            <person name="Sreeshan A."/>
            <person name="Augustine A."/>
        </authorList>
    </citation>
    <scope>NUCLEOTIDE SEQUENCE</scope>
    <source>
        <tissue evidence="9">Leaf</tissue>
    </source>
</reference>
<keyword evidence="4 6" id="KW-0804">Transcription</keyword>
<organism evidence="9">
    <name type="scientific">Rhizophora mucronata</name>
    <name type="common">Asiatic mangrove</name>
    <dbReference type="NCBI Taxonomy" id="61149"/>
    <lineage>
        <taxon>Eukaryota</taxon>
        <taxon>Viridiplantae</taxon>
        <taxon>Streptophyta</taxon>
        <taxon>Embryophyta</taxon>
        <taxon>Tracheophyta</taxon>
        <taxon>Spermatophyta</taxon>
        <taxon>Magnoliopsida</taxon>
        <taxon>eudicotyledons</taxon>
        <taxon>Gunneridae</taxon>
        <taxon>Pentapetalae</taxon>
        <taxon>rosids</taxon>
        <taxon>fabids</taxon>
        <taxon>Malpighiales</taxon>
        <taxon>Rhizophoraceae</taxon>
        <taxon>Rhizophora</taxon>
    </lineage>
</organism>
<evidence type="ECO:0000256" key="7">
    <source>
        <dbReference type="SAM" id="MobiDB-lite"/>
    </source>
</evidence>
<evidence type="ECO:0000256" key="4">
    <source>
        <dbReference type="ARBA" id="ARBA00023163"/>
    </source>
</evidence>
<evidence type="ECO:0000259" key="8">
    <source>
        <dbReference type="PROSITE" id="PS51754"/>
    </source>
</evidence>
<keyword evidence="5 6" id="KW-0539">Nucleus</keyword>
<feature type="region of interest" description="Disordered" evidence="7">
    <location>
        <begin position="51"/>
        <end position="73"/>
    </location>
</feature>
<dbReference type="GO" id="GO:0045892">
    <property type="term" value="P:negative regulation of DNA-templated transcription"/>
    <property type="evidence" value="ECO:0007669"/>
    <property type="project" value="UniProtKB-UniRule"/>
</dbReference>
<evidence type="ECO:0000256" key="3">
    <source>
        <dbReference type="ARBA" id="ARBA00023015"/>
    </source>
</evidence>
<keyword evidence="3 6" id="KW-0805">Transcription regulation</keyword>
<dbReference type="InterPro" id="IPR038933">
    <property type="entry name" value="Ovate"/>
</dbReference>
<dbReference type="PROSITE" id="PS51754">
    <property type="entry name" value="OVATE"/>
    <property type="match status" value="1"/>
</dbReference>
<feature type="compositionally biased region" description="Low complexity" evidence="7">
    <location>
        <begin position="57"/>
        <end position="66"/>
    </location>
</feature>
<dbReference type="Pfam" id="PF04844">
    <property type="entry name" value="Ovate"/>
    <property type="match status" value="1"/>
</dbReference>
<dbReference type="NCBIfam" id="TIGR01568">
    <property type="entry name" value="A_thal_3678"/>
    <property type="match status" value="1"/>
</dbReference>
<evidence type="ECO:0000313" key="9">
    <source>
        <dbReference type="EMBL" id="MBX28280.1"/>
    </source>
</evidence>
<proteinExistence type="predicted"/>
<evidence type="ECO:0000256" key="6">
    <source>
        <dbReference type="RuleBase" id="RU367028"/>
    </source>
</evidence>
<name>A0A2P2MDG5_RHIMU</name>
<sequence>MGMKMKLPFLTPYCHEPRTSSFRTRAKMLLKTINSAYLDATNVCGTMDMPEPLFTNSSESSASFSTESDESSGGDLIETVIRGARSERLFFEPGETSSILEEVPKAAPAGGGRLPFKESLVFSMESYDPHLDFMKSMEEMVKACGLKDWEDLEELLFSYLKVNGRNNHGYIICAFVDLLVGLAFASSSSSSPSAPISNDSCSCPRSPSSSPLSFYTSFSSSDDGSRPKPWVSSLGQEAVEEEIIDIISPRYSSLEAEDENVIKAT</sequence>
<dbReference type="GO" id="GO:0005634">
    <property type="term" value="C:nucleus"/>
    <property type="evidence" value="ECO:0007669"/>
    <property type="project" value="UniProtKB-SubCell"/>
</dbReference>
<evidence type="ECO:0000256" key="2">
    <source>
        <dbReference type="ARBA" id="ARBA00022491"/>
    </source>
</evidence>
<accession>A0A2P2MDG5</accession>
<dbReference type="AlphaFoldDB" id="A0A2P2MDG5"/>
<feature type="compositionally biased region" description="Low complexity" evidence="7">
    <location>
        <begin position="209"/>
        <end position="222"/>
    </location>
</feature>
<protein>
    <recommendedName>
        <fullName evidence="6">Transcription repressor</fullName>
    </recommendedName>
    <alternativeName>
        <fullName evidence="6">Ovate family protein</fullName>
    </alternativeName>
</protein>
<dbReference type="PANTHER" id="PTHR33057">
    <property type="entry name" value="TRANSCRIPTION REPRESSOR OFP7-RELATED"/>
    <property type="match status" value="1"/>
</dbReference>
<keyword evidence="2 6" id="KW-0678">Repressor</keyword>
<dbReference type="PANTHER" id="PTHR33057:SF26">
    <property type="entry name" value="TRANSCRIPTION REPRESSOR OFP13"/>
    <property type="match status" value="1"/>
</dbReference>
<dbReference type="EMBL" id="GGEC01047796">
    <property type="protein sequence ID" value="MBX28280.1"/>
    <property type="molecule type" value="Transcribed_RNA"/>
</dbReference>
<evidence type="ECO:0000256" key="1">
    <source>
        <dbReference type="ARBA" id="ARBA00004123"/>
    </source>
</evidence>
<comment type="subcellular location">
    <subcellularLocation>
        <location evidence="1 6">Nucleus</location>
    </subcellularLocation>
</comment>
<feature type="region of interest" description="Disordered" evidence="7">
    <location>
        <begin position="209"/>
        <end position="233"/>
    </location>
</feature>
<comment type="function">
    <text evidence="6">Transcriptional repressor that regulates multiple aspects of plant growth and development.</text>
</comment>